<keyword evidence="2" id="KW-0732">Signal</keyword>
<evidence type="ECO:0000313" key="3">
    <source>
        <dbReference type="EMBL" id="KAL3695135.1"/>
    </source>
</evidence>
<feature type="compositionally biased region" description="Polar residues" evidence="1">
    <location>
        <begin position="142"/>
        <end position="160"/>
    </location>
</feature>
<keyword evidence="4" id="KW-1185">Reference proteome</keyword>
<sequence length="429" mass="48337">MGKLVLLSFALGALFILSTYAEAARQHEQFSQGTYYDQTQLESEKPVQVETTSNPQETTDQKDKQPTELPQPDPVSTTIPDRYPNGYPGQEQYNTPLPGDQANSQSQFQGYKGGAQYSTMPADPDSASKENVYDRYPRGYYPQNNPVSNNNEVDPQGKYQNSRYTSFSETTKPKEDQAKEDFSNRYVNGYYGTANLEARTEGETDPYRSYSTEVRSNSDDKQGVKFSTDPASDDPLNRYPNGYYQFRSGNSDSTNEPKVSNYNQQNQFRQSQFHYNQFPDNQPRYGYENMQGDFSGALQGSEVPFELTGGACPSEYWVSKPQSWPKFFNMHSTVVDAFGEKAKPVYGEITIMDALTDTRAQPYSKLVHNACTAILNSYSRAHYKFKHTEVIESFNAALASPEAAKHQADDFAEANSLSAAILFVELRLL</sequence>
<evidence type="ECO:0000313" key="4">
    <source>
        <dbReference type="Proteomes" id="UP001633002"/>
    </source>
</evidence>
<accession>A0ABD3HYE3</accession>
<evidence type="ECO:0000256" key="2">
    <source>
        <dbReference type="SAM" id="SignalP"/>
    </source>
</evidence>
<feature type="region of interest" description="Disordered" evidence="1">
    <location>
        <begin position="197"/>
        <end position="260"/>
    </location>
</feature>
<feature type="compositionally biased region" description="Polar residues" evidence="1">
    <location>
        <begin position="49"/>
        <end position="58"/>
    </location>
</feature>
<feature type="chain" id="PRO_5044816883" evidence="2">
    <location>
        <begin position="24"/>
        <end position="429"/>
    </location>
</feature>
<dbReference type="Proteomes" id="UP001633002">
    <property type="component" value="Unassembled WGS sequence"/>
</dbReference>
<dbReference type="PANTHER" id="PTHR33210">
    <property type="entry name" value="PROTODERMAL FACTOR 1"/>
    <property type="match status" value="1"/>
</dbReference>
<protein>
    <submittedName>
        <fullName evidence="3">Uncharacterized protein</fullName>
    </submittedName>
</protein>
<dbReference type="EMBL" id="JBJQOH010000003">
    <property type="protein sequence ID" value="KAL3695135.1"/>
    <property type="molecule type" value="Genomic_DNA"/>
</dbReference>
<dbReference type="InterPro" id="IPR039923">
    <property type="entry name" value="Protodermal_1"/>
</dbReference>
<feature type="region of interest" description="Disordered" evidence="1">
    <location>
        <begin position="35"/>
        <end position="160"/>
    </location>
</feature>
<feature type="compositionally biased region" description="Basic and acidic residues" evidence="1">
    <location>
        <begin position="126"/>
        <end position="137"/>
    </location>
</feature>
<gene>
    <name evidence="3" type="ORF">R1sor_008786</name>
</gene>
<feature type="compositionally biased region" description="Polar residues" evidence="1">
    <location>
        <begin position="91"/>
        <end position="109"/>
    </location>
</feature>
<feature type="compositionally biased region" description="Polar residues" evidence="1">
    <location>
        <begin position="247"/>
        <end position="260"/>
    </location>
</feature>
<comment type="caution">
    <text evidence="3">The sequence shown here is derived from an EMBL/GenBank/DDBJ whole genome shotgun (WGS) entry which is preliminary data.</text>
</comment>
<reference evidence="3 4" key="1">
    <citation type="submission" date="2024-09" db="EMBL/GenBank/DDBJ databases">
        <title>Chromosome-scale assembly of Riccia sorocarpa.</title>
        <authorList>
            <person name="Paukszto L."/>
        </authorList>
    </citation>
    <scope>NUCLEOTIDE SEQUENCE [LARGE SCALE GENOMIC DNA]</scope>
    <source>
        <strain evidence="3">LP-2024</strain>
        <tissue evidence="3">Aerial parts of the thallus</tissue>
    </source>
</reference>
<dbReference type="AlphaFoldDB" id="A0ABD3HYE3"/>
<proteinExistence type="predicted"/>
<organism evidence="3 4">
    <name type="scientific">Riccia sorocarpa</name>
    <dbReference type="NCBI Taxonomy" id="122646"/>
    <lineage>
        <taxon>Eukaryota</taxon>
        <taxon>Viridiplantae</taxon>
        <taxon>Streptophyta</taxon>
        <taxon>Embryophyta</taxon>
        <taxon>Marchantiophyta</taxon>
        <taxon>Marchantiopsida</taxon>
        <taxon>Marchantiidae</taxon>
        <taxon>Marchantiales</taxon>
        <taxon>Ricciaceae</taxon>
        <taxon>Riccia</taxon>
    </lineage>
</organism>
<dbReference type="PANTHER" id="PTHR33210:SF18">
    <property type="entry name" value="PROTODERMAL FACTOR 1"/>
    <property type="match status" value="1"/>
</dbReference>
<name>A0ABD3HYE3_9MARC</name>
<feature type="signal peptide" evidence="2">
    <location>
        <begin position="1"/>
        <end position="23"/>
    </location>
</feature>
<evidence type="ECO:0000256" key="1">
    <source>
        <dbReference type="SAM" id="MobiDB-lite"/>
    </source>
</evidence>